<dbReference type="OrthoDB" id="6247875at2759"/>
<keyword evidence="2" id="KW-0804">Transcription</keyword>
<dbReference type="Pfam" id="PF00505">
    <property type="entry name" value="HMG_box"/>
    <property type="match status" value="1"/>
</dbReference>
<evidence type="ECO:0000313" key="7">
    <source>
        <dbReference type="EMBL" id="PKY46821.1"/>
    </source>
</evidence>
<name>A0A1B1EWF9_9GLOM</name>
<dbReference type="VEuPathDB" id="FungiDB:FUN_008280"/>
<dbReference type="SMART" id="SM00398">
    <property type="entry name" value="HMG"/>
    <property type="match status" value="1"/>
</dbReference>
<gene>
    <name evidence="6" type="primary">HMG45</name>
    <name evidence="7" type="ORF">RhiirA4_444536</name>
</gene>
<evidence type="ECO:0000313" key="6">
    <source>
        <dbReference type="EMBL" id="ANQ33152.1"/>
    </source>
</evidence>
<feature type="DNA-binding region" description="HMG box" evidence="3">
    <location>
        <begin position="54"/>
        <end position="122"/>
    </location>
</feature>
<dbReference type="InterPro" id="IPR036910">
    <property type="entry name" value="HMG_box_dom_sf"/>
</dbReference>
<dbReference type="VEuPathDB" id="FungiDB:RhiirA1_212827"/>
<dbReference type="InterPro" id="IPR009071">
    <property type="entry name" value="HMG_box_dom"/>
</dbReference>
<dbReference type="PROSITE" id="PS50118">
    <property type="entry name" value="HMG_BOX_2"/>
    <property type="match status" value="1"/>
</dbReference>
<keyword evidence="8" id="KW-1185">Reference proteome</keyword>
<dbReference type="PANTHER" id="PTHR10270">
    <property type="entry name" value="SOX TRANSCRIPTION FACTOR"/>
    <property type="match status" value="1"/>
</dbReference>
<dbReference type="GO" id="GO:0030154">
    <property type="term" value="P:cell differentiation"/>
    <property type="evidence" value="ECO:0007669"/>
    <property type="project" value="TreeGrafter"/>
</dbReference>
<accession>A0A1B1EWF9</accession>
<evidence type="ECO:0000256" key="4">
    <source>
        <dbReference type="SAM" id="MobiDB-lite"/>
    </source>
</evidence>
<dbReference type="VEuPathDB" id="FungiDB:RhiirFUN_008645"/>
<dbReference type="GO" id="GO:0000978">
    <property type="term" value="F:RNA polymerase II cis-regulatory region sequence-specific DNA binding"/>
    <property type="evidence" value="ECO:0007669"/>
    <property type="project" value="TreeGrafter"/>
</dbReference>
<feature type="domain" description="HMG box" evidence="5">
    <location>
        <begin position="54"/>
        <end position="122"/>
    </location>
</feature>
<dbReference type="GO" id="GO:0001228">
    <property type="term" value="F:DNA-binding transcription activator activity, RNA polymerase II-specific"/>
    <property type="evidence" value="ECO:0007669"/>
    <property type="project" value="TreeGrafter"/>
</dbReference>
<reference evidence="6" key="1">
    <citation type="submission" date="2015-06" db="EMBL/GenBank/DDBJ databases">
        <title>Evolution and Diversity of Sexually-Related Genes in an Arbuscular Mycorrhizal Fungi.</title>
        <authorList>
            <person name="Charron P."/>
            <person name="Marton T."/>
            <person name="Corradi N."/>
        </authorList>
    </citation>
    <scope>NUCLEOTIDE SEQUENCE</scope>
    <source>
        <strain evidence="6">A4</strain>
    </source>
</reference>
<dbReference type="GO" id="GO:0005634">
    <property type="term" value="C:nucleus"/>
    <property type="evidence" value="ECO:0007669"/>
    <property type="project" value="UniProtKB-UniRule"/>
</dbReference>
<feature type="region of interest" description="Disordered" evidence="4">
    <location>
        <begin position="1"/>
        <end position="21"/>
    </location>
</feature>
<protein>
    <submittedName>
        <fullName evidence="6">MATA-HMG</fullName>
    </submittedName>
</protein>
<dbReference type="Gene3D" id="1.10.30.10">
    <property type="entry name" value="High mobility group box domain"/>
    <property type="match status" value="1"/>
</dbReference>
<keyword evidence="3" id="KW-0539">Nucleus</keyword>
<dbReference type="AlphaFoldDB" id="A0A1B1EWF9"/>
<dbReference type="Proteomes" id="UP000234323">
    <property type="component" value="Unassembled WGS sequence"/>
</dbReference>
<dbReference type="SUPFAM" id="SSF47095">
    <property type="entry name" value="HMG-box"/>
    <property type="match status" value="1"/>
</dbReference>
<evidence type="ECO:0000259" key="5">
    <source>
        <dbReference type="PROSITE" id="PS50118"/>
    </source>
</evidence>
<evidence type="ECO:0000313" key="8">
    <source>
        <dbReference type="Proteomes" id="UP000234323"/>
    </source>
</evidence>
<evidence type="ECO:0000256" key="2">
    <source>
        <dbReference type="ARBA" id="ARBA00023163"/>
    </source>
</evidence>
<sequence>MSLSKIPEQWSLKDKNGNPPPPNIVEFIKKLDKKNLLPCPRSADELQMPEKGTVPREMNSFIVFRRQLAHVAKLHKTSDDGRVISTAASFIWNGASKSEKRSYTLIAEELKKRHREKYPNYTYERRKRKTAEEDFIVYDAGLITQNKSKKKRKASPESRAVVQHVSEEQKSVPTSTILQEQENRNWFNTSQVDNSLYFYDNDCYSSENYCEQIPQALSDELIPQLLQTVTSTNYTENALTRQPHMQDLFIFQQPPLTSTPSWEFDSFYYGSSDVGINPSIFEGLDSRQDDGTVGTIYYNPFI</sequence>
<dbReference type="InterPro" id="IPR050140">
    <property type="entry name" value="SRY-related_HMG-box_TF-like"/>
</dbReference>
<dbReference type="PANTHER" id="PTHR10270:SF161">
    <property type="entry name" value="SEX-DETERMINING REGION Y PROTEIN"/>
    <property type="match status" value="1"/>
</dbReference>
<feature type="region of interest" description="Disordered" evidence="4">
    <location>
        <begin position="147"/>
        <end position="166"/>
    </location>
</feature>
<dbReference type="EMBL" id="KT211908">
    <property type="protein sequence ID" value="ANQ33152.1"/>
    <property type="molecule type" value="Genomic_DNA"/>
</dbReference>
<dbReference type="EMBL" id="LLXI01000488">
    <property type="protein sequence ID" value="PKY46821.1"/>
    <property type="molecule type" value="Genomic_DNA"/>
</dbReference>
<proteinExistence type="predicted"/>
<organism evidence="6">
    <name type="scientific">Rhizophagus irregularis</name>
    <dbReference type="NCBI Taxonomy" id="588596"/>
    <lineage>
        <taxon>Eukaryota</taxon>
        <taxon>Fungi</taxon>
        <taxon>Fungi incertae sedis</taxon>
        <taxon>Mucoromycota</taxon>
        <taxon>Glomeromycotina</taxon>
        <taxon>Glomeromycetes</taxon>
        <taxon>Glomerales</taxon>
        <taxon>Glomeraceae</taxon>
        <taxon>Rhizophagus</taxon>
    </lineage>
</organism>
<evidence type="ECO:0000256" key="1">
    <source>
        <dbReference type="ARBA" id="ARBA00023125"/>
    </source>
</evidence>
<keyword evidence="1 3" id="KW-0238">DNA-binding</keyword>
<reference evidence="7 8" key="2">
    <citation type="submission" date="2015-10" db="EMBL/GenBank/DDBJ databases">
        <title>Genome analyses suggest a sexual origin of heterokaryosis in a supposedly ancient asexual fungus.</title>
        <authorList>
            <person name="Ropars J."/>
            <person name="Sedzielewska K."/>
            <person name="Noel J."/>
            <person name="Charron P."/>
            <person name="Farinelli L."/>
            <person name="Marton T."/>
            <person name="Kruger M."/>
            <person name="Pelin A."/>
            <person name="Brachmann A."/>
            <person name="Corradi N."/>
        </authorList>
    </citation>
    <scope>NUCLEOTIDE SEQUENCE [LARGE SCALE GENOMIC DNA]</scope>
    <source>
        <strain evidence="7 8">A4</strain>
    </source>
</reference>
<evidence type="ECO:0000256" key="3">
    <source>
        <dbReference type="PROSITE-ProRule" id="PRU00267"/>
    </source>
</evidence>